<feature type="transmembrane region" description="Helical" evidence="7">
    <location>
        <begin position="355"/>
        <end position="379"/>
    </location>
</feature>
<evidence type="ECO:0000256" key="4">
    <source>
        <dbReference type="ARBA" id="ARBA00022692"/>
    </source>
</evidence>
<dbReference type="FunFam" id="1.20.1720.10:FF:000004">
    <property type="entry name" value="EmrB/QacA family drug resistance transporter"/>
    <property type="match status" value="1"/>
</dbReference>
<evidence type="ECO:0000313" key="10">
    <source>
        <dbReference type="Proteomes" id="UP000192940"/>
    </source>
</evidence>
<organism evidence="9 10">
    <name type="scientific">Paenibacillus uliginis N3/975</name>
    <dbReference type="NCBI Taxonomy" id="1313296"/>
    <lineage>
        <taxon>Bacteria</taxon>
        <taxon>Bacillati</taxon>
        <taxon>Bacillota</taxon>
        <taxon>Bacilli</taxon>
        <taxon>Bacillales</taxon>
        <taxon>Paenibacillaceae</taxon>
        <taxon>Paenibacillus</taxon>
    </lineage>
</organism>
<gene>
    <name evidence="9" type="ORF">SAMN05661091_5205</name>
</gene>
<feature type="transmembrane region" description="Helical" evidence="7">
    <location>
        <begin position="77"/>
        <end position="96"/>
    </location>
</feature>
<feature type="transmembrane region" description="Helical" evidence="7">
    <location>
        <begin position="267"/>
        <end position="290"/>
    </location>
</feature>
<feature type="transmembrane region" description="Helical" evidence="7">
    <location>
        <begin position="302"/>
        <end position="324"/>
    </location>
</feature>
<feature type="transmembrane region" description="Helical" evidence="7">
    <location>
        <begin position="46"/>
        <end position="65"/>
    </location>
</feature>
<keyword evidence="3" id="KW-1003">Cell membrane</keyword>
<dbReference type="InterPro" id="IPR011701">
    <property type="entry name" value="MFS"/>
</dbReference>
<evidence type="ECO:0000259" key="8">
    <source>
        <dbReference type="PROSITE" id="PS50850"/>
    </source>
</evidence>
<feature type="transmembrane region" description="Helical" evidence="7">
    <location>
        <begin position="163"/>
        <end position="182"/>
    </location>
</feature>
<proteinExistence type="predicted"/>
<evidence type="ECO:0000256" key="6">
    <source>
        <dbReference type="ARBA" id="ARBA00023136"/>
    </source>
</evidence>
<dbReference type="PANTHER" id="PTHR23501">
    <property type="entry name" value="MAJOR FACILITATOR SUPERFAMILY"/>
    <property type="match status" value="1"/>
</dbReference>
<dbReference type="Gene3D" id="1.20.1250.20">
    <property type="entry name" value="MFS general substrate transporter like domains"/>
    <property type="match status" value="1"/>
</dbReference>
<accession>A0A1X7HQ19</accession>
<dbReference type="InterPro" id="IPR036259">
    <property type="entry name" value="MFS_trans_sf"/>
</dbReference>
<dbReference type="Gene3D" id="1.20.1720.10">
    <property type="entry name" value="Multidrug resistance protein D"/>
    <property type="match status" value="1"/>
</dbReference>
<protein>
    <submittedName>
        <fullName evidence="9">Drug resistance transporter, EmrB/QacA subfamily</fullName>
    </submittedName>
</protein>
<dbReference type="AlphaFoldDB" id="A0A1X7HQ19"/>
<dbReference type="SUPFAM" id="SSF103473">
    <property type="entry name" value="MFS general substrate transporter"/>
    <property type="match status" value="1"/>
</dbReference>
<sequence length="506" mass="54128">MNTLNQTKRSYILAGILLSTFLAAIEGTVVGPAGPAIIGNFGSVSLMSWIFTSYLLTMAVTTPIFGKISDLYGRKPVFLYGSMLFLLGSLLCGFSQSMTQLIVFRAIQGIGAGAVIPVTFTIIGDIYKLEERGKIQGLLSSVWGISSLVGPLLGGYFVDYLSWRWIFGFNVPFGLVSIWLIYRYLDEKREHRRVSIDYAGAGLFTVGMTLLLFALAAGGQTYPWSSPMMLSIIIASVVLLTAFLFVEARAKEPMVPLKLFRIRDISVSTLANLLVSALLIGLTTYLPLWIQGVRGGNATLSGLTLAPMSIGWLIGSVASGRLIMKAGSRKTALIGVIGLAAGATGLAFTHEGTPLVALLLYTFVYGLGFGYISTLFSIIAQSSVGYELRGASTALNTFIRTLGQTVGVAVFGTWLNSGIARRIAEEPAGAGISSDDINKLLSPHGEMSLPAESGGLVKQVLESSLNSLFILMAVIALVCFVIVARYNNRPPEPEDNTEEIRASAAL</sequence>
<dbReference type="Pfam" id="PF07690">
    <property type="entry name" value="MFS_1"/>
    <property type="match status" value="1"/>
</dbReference>
<feature type="transmembrane region" description="Helical" evidence="7">
    <location>
        <begin position="194"/>
        <end position="216"/>
    </location>
</feature>
<comment type="subcellular location">
    <subcellularLocation>
        <location evidence="1">Cell membrane</location>
        <topology evidence="1">Multi-pass membrane protein</topology>
    </subcellularLocation>
</comment>
<dbReference type="CDD" id="cd17502">
    <property type="entry name" value="MFS_Azr1_MDR_like"/>
    <property type="match status" value="1"/>
</dbReference>
<feature type="transmembrane region" description="Helical" evidence="7">
    <location>
        <begin position="331"/>
        <end position="349"/>
    </location>
</feature>
<dbReference type="EMBL" id="LT840184">
    <property type="protein sequence ID" value="SMF90722.1"/>
    <property type="molecule type" value="Genomic_DNA"/>
</dbReference>
<dbReference type="PROSITE" id="PS50850">
    <property type="entry name" value="MFS"/>
    <property type="match status" value="1"/>
</dbReference>
<evidence type="ECO:0000256" key="5">
    <source>
        <dbReference type="ARBA" id="ARBA00022989"/>
    </source>
</evidence>
<keyword evidence="2" id="KW-0813">Transport</keyword>
<dbReference type="PANTHER" id="PTHR23501:SF191">
    <property type="entry name" value="VACUOLAR BASIC AMINO ACID TRANSPORTER 4"/>
    <property type="match status" value="1"/>
</dbReference>
<keyword evidence="10" id="KW-1185">Reference proteome</keyword>
<reference evidence="9 10" key="1">
    <citation type="submission" date="2017-04" db="EMBL/GenBank/DDBJ databases">
        <authorList>
            <person name="Afonso C.L."/>
            <person name="Miller P.J."/>
            <person name="Scott M.A."/>
            <person name="Spackman E."/>
            <person name="Goraichik I."/>
            <person name="Dimitrov K.M."/>
            <person name="Suarez D.L."/>
            <person name="Swayne D.E."/>
        </authorList>
    </citation>
    <scope>NUCLEOTIDE SEQUENCE [LARGE SCALE GENOMIC DNA]</scope>
    <source>
        <strain evidence="9 10">N3/975</strain>
    </source>
</reference>
<dbReference type="RefSeq" id="WP_244562845.1">
    <property type="nucleotide sequence ID" value="NZ_LT840184.1"/>
</dbReference>
<dbReference type="GO" id="GO:0005886">
    <property type="term" value="C:plasma membrane"/>
    <property type="evidence" value="ECO:0007669"/>
    <property type="project" value="UniProtKB-SubCell"/>
</dbReference>
<keyword evidence="5 7" id="KW-1133">Transmembrane helix</keyword>
<dbReference type="NCBIfam" id="TIGR00711">
    <property type="entry name" value="efflux_EmrB"/>
    <property type="match status" value="1"/>
</dbReference>
<dbReference type="GO" id="GO:0022857">
    <property type="term" value="F:transmembrane transporter activity"/>
    <property type="evidence" value="ECO:0007669"/>
    <property type="project" value="InterPro"/>
</dbReference>
<dbReference type="STRING" id="1313296.SAMN05661091_5205"/>
<keyword evidence="6 7" id="KW-0472">Membrane</keyword>
<feature type="transmembrane region" description="Helical" evidence="7">
    <location>
        <begin position="228"/>
        <end position="246"/>
    </location>
</feature>
<evidence type="ECO:0000256" key="1">
    <source>
        <dbReference type="ARBA" id="ARBA00004651"/>
    </source>
</evidence>
<evidence type="ECO:0000256" key="7">
    <source>
        <dbReference type="SAM" id="Phobius"/>
    </source>
</evidence>
<feature type="transmembrane region" description="Helical" evidence="7">
    <location>
        <begin position="102"/>
        <end position="123"/>
    </location>
</feature>
<evidence type="ECO:0000256" key="3">
    <source>
        <dbReference type="ARBA" id="ARBA00022475"/>
    </source>
</evidence>
<feature type="transmembrane region" description="Helical" evidence="7">
    <location>
        <begin position="12"/>
        <end position="34"/>
    </location>
</feature>
<feature type="domain" description="Major facilitator superfamily (MFS) profile" evidence="8">
    <location>
        <begin position="12"/>
        <end position="491"/>
    </location>
</feature>
<dbReference type="Proteomes" id="UP000192940">
    <property type="component" value="Chromosome I"/>
</dbReference>
<evidence type="ECO:0000256" key="2">
    <source>
        <dbReference type="ARBA" id="ARBA00022448"/>
    </source>
</evidence>
<keyword evidence="4 7" id="KW-0812">Transmembrane</keyword>
<dbReference type="InterPro" id="IPR004638">
    <property type="entry name" value="EmrB-like"/>
</dbReference>
<feature type="transmembrane region" description="Helical" evidence="7">
    <location>
        <begin position="135"/>
        <end position="157"/>
    </location>
</feature>
<evidence type="ECO:0000313" key="9">
    <source>
        <dbReference type="EMBL" id="SMF90722.1"/>
    </source>
</evidence>
<name>A0A1X7HQ19_9BACL</name>
<feature type="transmembrane region" description="Helical" evidence="7">
    <location>
        <begin position="468"/>
        <end position="486"/>
    </location>
</feature>
<dbReference type="InterPro" id="IPR020846">
    <property type="entry name" value="MFS_dom"/>
</dbReference>